<feature type="transmembrane region" description="Helical" evidence="10">
    <location>
        <begin position="109"/>
        <end position="128"/>
    </location>
</feature>
<evidence type="ECO:0000256" key="5">
    <source>
        <dbReference type="ARBA" id="ARBA00022679"/>
    </source>
</evidence>
<dbReference type="Pfam" id="PF11927">
    <property type="entry name" value="HODM_asu-like"/>
    <property type="match status" value="1"/>
</dbReference>
<feature type="transmembrane region" description="Helical" evidence="10">
    <location>
        <begin position="135"/>
        <end position="154"/>
    </location>
</feature>
<dbReference type="PANTHER" id="PTHR22760:SF2">
    <property type="entry name" value="ALPHA-1,2-MANNOSYLTRANSFERASE ALG9"/>
    <property type="match status" value="1"/>
</dbReference>
<name>A0A177C747_9PLEO</name>
<dbReference type="GO" id="GO:0005789">
    <property type="term" value="C:endoplasmic reticulum membrane"/>
    <property type="evidence" value="ECO:0007669"/>
    <property type="project" value="UniProtKB-SubCell"/>
</dbReference>
<evidence type="ECO:0000256" key="7">
    <source>
        <dbReference type="ARBA" id="ARBA00022824"/>
    </source>
</evidence>
<dbReference type="FunCoup" id="A0A177C747">
    <property type="interactions" value="943"/>
</dbReference>
<dbReference type="UniPathway" id="UPA00378"/>
<evidence type="ECO:0000313" key="13">
    <source>
        <dbReference type="Proteomes" id="UP000077069"/>
    </source>
</evidence>
<evidence type="ECO:0000256" key="9">
    <source>
        <dbReference type="ARBA" id="ARBA00023136"/>
    </source>
</evidence>
<protein>
    <recommendedName>
        <fullName evidence="10">Mannosyltransferase</fullName>
        <ecNumber evidence="10">2.4.1.-</ecNumber>
    </recommendedName>
</protein>
<dbReference type="OrthoDB" id="497541at2759"/>
<dbReference type="STRING" id="1460663.A0A177C747"/>
<evidence type="ECO:0000256" key="2">
    <source>
        <dbReference type="ARBA" id="ARBA00004922"/>
    </source>
</evidence>
<evidence type="ECO:0000313" key="12">
    <source>
        <dbReference type="EMBL" id="OAG03574.1"/>
    </source>
</evidence>
<proteinExistence type="inferred from homology"/>
<feature type="transmembrane region" description="Helical" evidence="10">
    <location>
        <begin position="190"/>
        <end position="213"/>
    </location>
</feature>
<keyword evidence="7 10" id="KW-0256">Endoplasmic reticulum</keyword>
<evidence type="ECO:0000256" key="8">
    <source>
        <dbReference type="ARBA" id="ARBA00022989"/>
    </source>
</evidence>
<accession>A0A177C747</accession>
<dbReference type="GO" id="GO:0000026">
    <property type="term" value="F:alpha-1,2-mannosyltransferase activity"/>
    <property type="evidence" value="ECO:0007669"/>
    <property type="project" value="TreeGrafter"/>
</dbReference>
<evidence type="ECO:0000256" key="11">
    <source>
        <dbReference type="SAM" id="MobiDB-lite"/>
    </source>
</evidence>
<feature type="compositionally biased region" description="Pro residues" evidence="11">
    <location>
        <begin position="14"/>
        <end position="23"/>
    </location>
</feature>
<evidence type="ECO:0000256" key="3">
    <source>
        <dbReference type="ARBA" id="ARBA00007063"/>
    </source>
</evidence>
<feature type="transmembrane region" description="Helical" evidence="10">
    <location>
        <begin position="325"/>
        <end position="345"/>
    </location>
</feature>
<keyword evidence="4 10" id="KW-0328">Glycosyltransferase</keyword>
<comment type="subcellular location">
    <subcellularLocation>
        <location evidence="1 10">Endoplasmic reticulum membrane</location>
        <topology evidence="1 10">Multi-pass membrane protein</topology>
    </subcellularLocation>
</comment>
<dbReference type="InterPro" id="IPR005599">
    <property type="entry name" value="GPI_mannosylTrfase"/>
</dbReference>
<evidence type="ECO:0000256" key="1">
    <source>
        <dbReference type="ARBA" id="ARBA00004477"/>
    </source>
</evidence>
<comment type="pathway">
    <text evidence="2">Protein modification; protein glycosylation.</text>
</comment>
<keyword evidence="6 10" id="KW-0812">Transmembrane</keyword>
<dbReference type="RefSeq" id="XP_018033939.1">
    <property type="nucleotide sequence ID" value="XM_018181513.1"/>
</dbReference>
<sequence length="1001" mass="114122">MPPVAKSAATAAPPSVPEQRPPPQVKSKVAFSIFFAANVIAAVFSPIQDCDEVFNYWEPTHYLNHGHGLQTWEYSPQYAIRSWAYTGMHAAVIELGRLLPILKTKTSQFYFLRIVLGFVCACCETKLFSVISKTLNPRVAIFFLMAMVSSPGMYHASIAYLPSSFAMYTTMVGFAAFMNWTGGMRTAQGIFWFAVGALLGWPFAGALVLPFIFEELFLAVTTGQVVPCIKRLLDGTFRSLLILLTQVVIDTYFYRKLVFVPLNIVLYNVFSGGSRGPDIYGVEPWHFYIRNLALNFNSWFFLAMAALPLLLLQHFASRSIFSHQALLRGITFLSPFYLWLAIFTLQPHKEERFMYPAYPALAFNAATSLHIVLANFGSTDPKSLFSKIPAQVKLLFVSAFVLATFNIGAFRTIGTMTAYSAPLSVYRPLQQQSFAHQRGFICLGKEWYRFPSSYLLPEDTRPRFIKSEFSGLLPGEFSEHISGYATFDGAYMMPTGMNDENIEDPGKYTHVDNCNYLVDSRIPSMPATEKEPDFMSDTKTWEKVTCQSFLDASSTSVIGRLVWVPNWPFIPARFRRTWGTKKLDEKLQSLNVALEEANIDPQHLLYGFLALLTAWWAVSAGVRRLRTRKQAIRPSTPDLEKRSPFKAPPRPPGVWIPMDFKRPPAPPYPNWSLTETKPLPYRPFRHGPKYNITLGLRNMHWDEWIELDNDYMKYHDEKARRIAERGDRCCRTAPEAFDGAVELLEELCDYLPQRYPSLYKKTDVGIDNLATGETLNIVERPLKEDPMALAARLVQDDLAIMFERPDGQYYLLAGAILLAGFWRLSDKFGMPLSEIHTSGDVPGFKTKLEKSMMNFFRRVQPESPVLRNNYFIQVDDGLAWSESIGNEDEEGIGWFTAEKDKAIEHHMFRSERQSLRRLPRSGGVVFTIRTYFLPITAICEEPYVPGRLASAVRSWGDDVSKYKGKERYGDVLLEYLDRKHEEQVRAGLDMEREDEVRTYPF</sequence>
<reference evidence="12 13" key="1">
    <citation type="submission" date="2016-05" db="EMBL/GenBank/DDBJ databases">
        <title>Comparative analysis of secretome profiles of manganese(II)-oxidizing ascomycete fungi.</title>
        <authorList>
            <consortium name="DOE Joint Genome Institute"/>
            <person name="Zeiner C.A."/>
            <person name="Purvine S.O."/>
            <person name="Zink E.M."/>
            <person name="Wu S."/>
            <person name="Pasa-Tolic L."/>
            <person name="Chaput D.L."/>
            <person name="Haridas S."/>
            <person name="Grigoriev I.V."/>
            <person name="Santelli C.M."/>
            <person name="Hansel C.M."/>
        </authorList>
    </citation>
    <scope>NUCLEOTIDE SEQUENCE [LARGE SCALE GENOMIC DNA]</scope>
    <source>
        <strain evidence="12 13">AP3s5-JAC2a</strain>
    </source>
</reference>
<evidence type="ECO:0000256" key="4">
    <source>
        <dbReference type="ARBA" id="ARBA00022676"/>
    </source>
</evidence>
<dbReference type="EMBL" id="KV441554">
    <property type="protein sequence ID" value="OAG03574.1"/>
    <property type="molecule type" value="Genomic_DNA"/>
</dbReference>
<dbReference type="InterPro" id="IPR021848">
    <property type="entry name" value="HODM_asu-like"/>
</dbReference>
<dbReference type="AlphaFoldDB" id="A0A177C747"/>
<dbReference type="EC" id="2.4.1.-" evidence="10"/>
<keyword evidence="9 10" id="KW-0472">Membrane</keyword>
<evidence type="ECO:0000256" key="10">
    <source>
        <dbReference type="RuleBase" id="RU363075"/>
    </source>
</evidence>
<feature type="transmembrane region" description="Helical" evidence="10">
    <location>
        <begin position="390"/>
        <end position="410"/>
    </location>
</feature>
<feature type="transmembrane region" description="Helical" evidence="10">
    <location>
        <begin position="292"/>
        <end position="313"/>
    </location>
</feature>
<keyword evidence="13" id="KW-1185">Reference proteome</keyword>
<dbReference type="InParanoid" id="A0A177C747"/>
<gene>
    <name evidence="12" type="ORF">CC84DRAFT_1197296</name>
</gene>
<feature type="transmembrane region" description="Helical" evidence="10">
    <location>
        <begin position="160"/>
        <end position="178"/>
    </location>
</feature>
<dbReference type="GO" id="GO:0006487">
    <property type="term" value="P:protein N-linked glycosylation"/>
    <property type="evidence" value="ECO:0007669"/>
    <property type="project" value="TreeGrafter"/>
</dbReference>
<dbReference type="Pfam" id="PF03901">
    <property type="entry name" value="Glyco_transf_22"/>
    <property type="match status" value="1"/>
</dbReference>
<dbReference type="GeneID" id="28764999"/>
<keyword evidence="5" id="KW-0808">Transferase</keyword>
<keyword evidence="8 10" id="KW-1133">Transmembrane helix</keyword>
<evidence type="ECO:0000256" key="6">
    <source>
        <dbReference type="ARBA" id="ARBA00022692"/>
    </source>
</evidence>
<dbReference type="PANTHER" id="PTHR22760">
    <property type="entry name" value="GLYCOSYLTRANSFERASE"/>
    <property type="match status" value="1"/>
</dbReference>
<feature type="transmembrane region" description="Helical" evidence="10">
    <location>
        <begin position="357"/>
        <end position="378"/>
    </location>
</feature>
<dbReference type="Proteomes" id="UP000077069">
    <property type="component" value="Unassembled WGS sequence"/>
</dbReference>
<comment type="similarity">
    <text evidence="3 10">Belongs to the glycosyltransferase 22 family.</text>
</comment>
<feature type="region of interest" description="Disordered" evidence="11">
    <location>
        <begin position="1"/>
        <end position="23"/>
    </location>
</feature>
<feature type="transmembrane region" description="Helical" evidence="10">
    <location>
        <begin position="29"/>
        <end position="47"/>
    </location>
</feature>
<organism evidence="12 13">
    <name type="scientific">Paraphaeosphaeria sporulosa</name>
    <dbReference type="NCBI Taxonomy" id="1460663"/>
    <lineage>
        <taxon>Eukaryota</taxon>
        <taxon>Fungi</taxon>
        <taxon>Dikarya</taxon>
        <taxon>Ascomycota</taxon>
        <taxon>Pezizomycotina</taxon>
        <taxon>Dothideomycetes</taxon>
        <taxon>Pleosporomycetidae</taxon>
        <taxon>Pleosporales</taxon>
        <taxon>Massarineae</taxon>
        <taxon>Didymosphaeriaceae</taxon>
        <taxon>Paraphaeosphaeria</taxon>
    </lineage>
</organism>